<feature type="transmembrane region" description="Helical" evidence="1">
    <location>
        <begin position="37"/>
        <end position="59"/>
    </location>
</feature>
<feature type="non-terminal residue" evidence="2">
    <location>
        <position position="96"/>
    </location>
</feature>
<keyword evidence="1" id="KW-0812">Transmembrane</keyword>
<organism evidence="2 3">
    <name type="scientific">Dryococelus australis</name>
    <dbReference type="NCBI Taxonomy" id="614101"/>
    <lineage>
        <taxon>Eukaryota</taxon>
        <taxon>Metazoa</taxon>
        <taxon>Ecdysozoa</taxon>
        <taxon>Arthropoda</taxon>
        <taxon>Hexapoda</taxon>
        <taxon>Insecta</taxon>
        <taxon>Pterygota</taxon>
        <taxon>Neoptera</taxon>
        <taxon>Polyneoptera</taxon>
        <taxon>Phasmatodea</taxon>
        <taxon>Verophasmatodea</taxon>
        <taxon>Anareolatae</taxon>
        <taxon>Phasmatidae</taxon>
        <taxon>Eurycanthinae</taxon>
        <taxon>Dryococelus</taxon>
    </lineage>
</organism>
<protein>
    <submittedName>
        <fullName evidence="2">Uncharacterized protein</fullName>
    </submittedName>
</protein>
<dbReference type="Proteomes" id="UP001159363">
    <property type="component" value="Chromosome 5"/>
</dbReference>
<dbReference type="EMBL" id="JARBHB010000006">
    <property type="protein sequence ID" value="KAJ8881643.1"/>
    <property type="molecule type" value="Genomic_DNA"/>
</dbReference>
<evidence type="ECO:0000313" key="2">
    <source>
        <dbReference type="EMBL" id="KAJ8881643.1"/>
    </source>
</evidence>
<keyword evidence="1" id="KW-0472">Membrane</keyword>
<keyword evidence="1" id="KW-1133">Transmembrane helix</keyword>
<reference evidence="2 3" key="1">
    <citation type="submission" date="2023-02" db="EMBL/GenBank/DDBJ databases">
        <title>LHISI_Scaffold_Assembly.</title>
        <authorList>
            <person name="Stuart O.P."/>
            <person name="Cleave R."/>
            <person name="Magrath M.J.L."/>
            <person name="Mikheyev A.S."/>
        </authorList>
    </citation>
    <scope>NUCLEOTIDE SEQUENCE [LARGE SCALE GENOMIC DNA]</scope>
    <source>
        <strain evidence="2">Daus_M_001</strain>
        <tissue evidence="2">Leg muscle</tissue>
    </source>
</reference>
<accession>A0ABQ9HBI0</accession>
<proteinExistence type="predicted"/>
<evidence type="ECO:0000313" key="3">
    <source>
        <dbReference type="Proteomes" id="UP001159363"/>
    </source>
</evidence>
<gene>
    <name evidence="2" type="ORF">PR048_018129</name>
</gene>
<name>A0ABQ9HBI0_9NEOP</name>
<sequence length="96" mass="11361">MKPFRVTPASYSNETIFNYCISRTHRFVENTLGVTLLMFRFVRIPVMHICIFFFVNCLLRRLRGHLTENQNDNLFHVHGRITQNPMCCSLSETHLD</sequence>
<keyword evidence="3" id="KW-1185">Reference proteome</keyword>
<comment type="caution">
    <text evidence="2">The sequence shown here is derived from an EMBL/GenBank/DDBJ whole genome shotgun (WGS) entry which is preliminary data.</text>
</comment>
<evidence type="ECO:0000256" key="1">
    <source>
        <dbReference type="SAM" id="Phobius"/>
    </source>
</evidence>